<dbReference type="AlphaFoldDB" id="A0A2G5F2E3"/>
<protein>
    <submittedName>
        <fullName evidence="1">Uncharacterized protein</fullName>
    </submittedName>
</protein>
<dbReference type="Proteomes" id="UP000230069">
    <property type="component" value="Unassembled WGS sequence"/>
</dbReference>
<sequence>MPIADNLTVPDLQILDIMVDANLSITTGDIIILRRAKSHRGYALHVSTSTDHEAFSNGIGRMSNVLI</sequence>
<evidence type="ECO:0000313" key="1">
    <source>
        <dbReference type="EMBL" id="PIA62183.1"/>
    </source>
</evidence>
<gene>
    <name evidence="1" type="ORF">AQUCO_00200291v1</name>
</gene>
<dbReference type="EMBL" id="KZ305019">
    <property type="protein sequence ID" value="PIA62183.1"/>
    <property type="molecule type" value="Genomic_DNA"/>
</dbReference>
<keyword evidence="2" id="KW-1185">Reference proteome</keyword>
<name>A0A2G5F2E3_AQUCA</name>
<reference evidence="1 2" key="1">
    <citation type="submission" date="2017-09" db="EMBL/GenBank/DDBJ databases">
        <title>WGS assembly of Aquilegia coerulea Goldsmith.</title>
        <authorList>
            <person name="Hodges S."/>
            <person name="Kramer E."/>
            <person name="Nordborg M."/>
            <person name="Tomkins J."/>
            <person name="Borevitz J."/>
            <person name="Derieg N."/>
            <person name="Yan J."/>
            <person name="Mihaltcheva S."/>
            <person name="Hayes R.D."/>
            <person name="Rokhsar D."/>
        </authorList>
    </citation>
    <scope>NUCLEOTIDE SEQUENCE [LARGE SCALE GENOMIC DNA]</scope>
    <source>
        <strain evidence="2">cv. Goldsmith</strain>
    </source>
</reference>
<accession>A0A2G5F2E3</accession>
<organism evidence="1 2">
    <name type="scientific">Aquilegia coerulea</name>
    <name type="common">Rocky mountain columbine</name>
    <dbReference type="NCBI Taxonomy" id="218851"/>
    <lineage>
        <taxon>Eukaryota</taxon>
        <taxon>Viridiplantae</taxon>
        <taxon>Streptophyta</taxon>
        <taxon>Embryophyta</taxon>
        <taxon>Tracheophyta</taxon>
        <taxon>Spermatophyta</taxon>
        <taxon>Magnoliopsida</taxon>
        <taxon>Ranunculales</taxon>
        <taxon>Ranunculaceae</taxon>
        <taxon>Thalictroideae</taxon>
        <taxon>Aquilegia</taxon>
    </lineage>
</organism>
<dbReference type="InParanoid" id="A0A2G5F2E3"/>
<evidence type="ECO:0000313" key="2">
    <source>
        <dbReference type="Proteomes" id="UP000230069"/>
    </source>
</evidence>
<proteinExistence type="predicted"/>